<dbReference type="InterPro" id="IPR009078">
    <property type="entry name" value="Ferritin-like_SF"/>
</dbReference>
<dbReference type="Proteomes" id="UP000221538">
    <property type="component" value="Unassembled WGS sequence"/>
</dbReference>
<reference evidence="2 4" key="2">
    <citation type="journal article" date="2013" name="Environ. Sci. Technol.">
        <title>The 4-tert-butylphenol-utilizing bacterium Sphingobium fuliginis OMI can degrade bisphenols via phenolic ring hydroxylation and meta-cleavage pathway.</title>
        <authorList>
            <person name="Ogata Y."/>
            <person name="Goda S."/>
            <person name="Toyama T."/>
            <person name="Sei K."/>
            <person name="Ike M."/>
        </authorList>
    </citation>
    <scope>NUCLEOTIDE SEQUENCE [LARGE SCALE GENOMIC DNA]</scope>
    <source>
        <strain evidence="2 4">OMI</strain>
    </source>
</reference>
<reference evidence="3" key="6">
    <citation type="journal article" date="2021" name="Microbiol. Resour. Announc.">
        <title>Complete Genome Sequence of Sphingobium barthaii KK22, a High-Molecular-Weight Polycyclic Aromatic Hydrocarbon-Degrading Soil Bacterium.</title>
        <authorList>
            <person name="Mori J.F."/>
            <person name="Kanaly R.A."/>
        </authorList>
    </citation>
    <scope>NUCLEOTIDE SEQUENCE</scope>
    <source>
        <strain evidence="3">KK22</strain>
    </source>
</reference>
<accession>A0A292ZGK1</accession>
<gene>
    <name evidence="3" type="ORF">H5V43_09430</name>
    <name evidence="2" type="ORF">SFOMI_2605</name>
</gene>
<proteinExistence type="predicted"/>
<dbReference type="PANTHER" id="PTHR42782:SF2">
    <property type="entry name" value="3-OXOACYL-[ACYL-CARRIER-PROTEIN] SYNTHASE-LIKE PROTEIN"/>
    <property type="match status" value="1"/>
</dbReference>
<reference evidence="5" key="5">
    <citation type="submission" date="2020-08" db="EMBL/GenBank/DDBJ databases">
        <title>Complete genome sequence of Sphingobium barthaii strain KK22, a high-molecular-weight polycyclic aromatic hydrocarbon-degrading soil bacterium.</title>
        <authorList>
            <person name="Mori J.F."/>
            <person name="Kanaly R.A."/>
        </authorList>
    </citation>
    <scope>NUCLEOTIDE SEQUENCE [LARGE SCALE GENOMIC DNA]</scope>
    <source>
        <strain evidence="5">KK22</strain>
    </source>
</reference>
<name>A0A292ZGK1_SPHSA</name>
<dbReference type="InterPro" id="IPR007402">
    <property type="entry name" value="DUF455"/>
</dbReference>
<dbReference type="Pfam" id="PF04305">
    <property type="entry name" value="DUF455"/>
    <property type="match status" value="1"/>
</dbReference>
<dbReference type="KEGG" id="sbar:H5V43_09430"/>
<evidence type="ECO:0000256" key="1">
    <source>
        <dbReference type="SAM" id="MobiDB-lite"/>
    </source>
</evidence>
<dbReference type="PIRSF" id="PIRSF012318">
    <property type="entry name" value="UCP012318"/>
    <property type="match status" value="1"/>
</dbReference>
<evidence type="ECO:0000313" key="5">
    <source>
        <dbReference type="Proteomes" id="UP000593663"/>
    </source>
</evidence>
<reference evidence="2" key="4">
    <citation type="submission" date="2017-10" db="EMBL/GenBank/DDBJ databases">
        <authorList>
            <person name="Banno H."/>
            <person name="Chua N.-H."/>
        </authorList>
    </citation>
    <scope>NUCLEOTIDE SEQUENCE</scope>
    <source>
        <strain evidence="2">OMI</strain>
    </source>
</reference>
<evidence type="ECO:0000313" key="3">
    <source>
        <dbReference type="EMBL" id="QOT70387.1"/>
    </source>
</evidence>
<dbReference type="Proteomes" id="UP000593663">
    <property type="component" value="Chromosome 1"/>
</dbReference>
<dbReference type="SUPFAM" id="SSF47240">
    <property type="entry name" value="Ferritin-like"/>
    <property type="match status" value="1"/>
</dbReference>
<protein>
    <submittedName>
        <fullName evidence="3">Ferritin-like domain-containing protein</fullName>
    </submittedName>
</protein>
<dbReference type="EMBL" id="CP060035">
    <property type="protein sequence ID" value="QOT70387.1"/>
    <property type="molecule type" value="Genomic_DNA"/>
</dbReference>
<reference evidence="2" key="3">
    <citation type="submission" date="2017-10" db="EMBL/GenBank/DDBJ databases">
        <title>Bioaugmenting a lab-scale membrane bioreactor with Sphingobium fuliginis OMI to degrade 4-tert-butylphenol.</title>
        <authorList>
            <person name="Takada K."/>
            <person name="Shiba T."/>
            <person name="Soda S."/>
            <person name="Inoue D."/>
            <person name="Miyake M."/>
            <person name="Eguchi M."/>
            <person name="Ike M."/>
        </authorList>
    </citation>
    <scope>NUCLEOTIDE SEQUENCE</scope>
    <source>
        <strain evidence="2">OMI</strain>
    </source>
</reference>
<sequence>MTLPVSIDSVGAACAHVLLTPDPLAKLMAARAVARNWRLGRLAHRFDAAMPDRPARPDKPELLPPNQMPKRGRIGSERARIAMLHALAHIEFVAIDLAFDLIGRFGAEFPPEFTGEWMRVGADEAMHFALLDRRLRQFGSFYGALPAHDGLWQAASETAHDALARLAIVPMVLEARALDITPATIVRFRGAGDEMSARMLQRIMTDEIRHVSAGTTWFGHATKRLGVNPAKHYQILVKRHFRGALKPPFNDSARRQAGLTREFYTPLAQ</sequence>
<dbReference type="CDD" id="cd00657">
    <property type="entry name" value="Ferritin_like"/>
    <property type="match status" value="1"/>
</dbReference>
<dbReference type="AlphaFoldDB" id="A0A292ZGK1"/>
<dbReference type="EMBL" id="BEWI01000032">
    <property type="protein sequence ID" value="GAY22051.1"/>
    <property type="molecule type" value="Genomic_DNA"/>
</dbReference>
<dbReference type="PANTHER" id="PTHR42782">
    <property type="entry name" value="SI:CH73-314G15.3"/>
    <property type="match status" value="1"/>
</dbReference>
<reference evidence="2 4" key="1">
    <citation type="journal article" date="2013" name="Biodegradation">
        <title>Occurrence of 4-tert-butylphenol (4-t-BP) biodegradation in an aquatic sample caused by the presence of Spirodela polyrrhiza and isolation of a 4-t-BP-utilizing bacterium.</title>
        <authorList>
            <person name="Ogata Y."/>
            <person name="Toyama T."/>
            <person name="Yu N."/>
            <person name="Wang X."/>
            <person name="Sei K."/>
            <person name="Ike M."/>
        </authorList>
    </citation>
    <scope>NUCLEOTIDE SEQUENCE [LARGE SCALE GENOMIC DNA]</scope>
    <source>
        <strain evidence="2 4">OMI</strain>
    </source>
</reference>
<dbReference type="InterPro" id="IPR011197">
    <property type="entry name" value="UCP012318"/>
</dbReference>
<evidence type="ECO:0000313" key="2">
    <source>
        <dbReference type="EMBL" id="GAY22051.1"/>
    </source>
</evidence>
<evidence type="ECO:0000313" key="4">
    <source>
        <dbReference type="Proteomes" id="UP000221538"/>
    </source>
</evidence>
<organism evidence="2 4">
    <name type="scientific">Sphingobium fuliginis (strain ATCC 27551)</name>
    <dbReference type="NCBI Taxonomy" id="336203"/>
    <lineage>
        <taxon>Bacteria</taxon>
        <taxon>Pseudomonadati</taxon>
        <taxon>Pseudomonadota</taxon>
        <taxon>Alphaproteobacteria</taxon>
        <taxon>Sphingomonadales</taxon>
        <taxon>Sphingomonadaceae</taxon>
        <taxon>Sphingobium</taxon>
    </lineage>
</organism>
<feature type="region of interest" description="Disordered" evidence="1">
    <location>
        <begin position="50"/>
        <end position="70"/>
    </location>
</feature>
<dbReference type="RefSeq" id="WP_048577353.1">
    <property type="nucleotide sequence ID" value="NZ_BEWI01000032.1"/>
</dbReference>